<dbReference type="InterPro" id="IPR001926">
    <property type="entry name" value="TrpB-like_PALP"/>
</dbReference>
<dbReference type="Gene3D" id="3.40.50.1100">
    <property type="match status" value="2"/>
</dbReference>
<dbReference type="GO" id="GO:0036088">
    <property type="term" value="P:D-serine catabolic process"/>
    <property type="evidence" value="ECO:0007669"/>
    <property type="project" value="TreeGrafter"/>
</dbReference>
<dbReference type="InterPro" id="IPR011780">
    <property type="entry name" value="D_Ser_am_lyase"/>
</dbReference>
<gene>
    <name evidence="4" type="primary">dsdA</name>
    <name evidence="6" type="ORF">SAMN06275492_15311</name>
</gene>
<dbReference type="GO" id="GO:0030170">
    <property type="term" value="F:pyridoxal phosphate binding"/>
    <property type="evidence" value="ECO:0007669"/>
    <property type="project" value="InterPro"/>
</dbReference>
<dbReference type="HAMAP" id="MF_01030">
    <property type="entry name" value="D_Ser_dehydrat"/>
    <property type="match status" value="1"/>
</dbReference>
<name>A0A1X7LAT8_9BACT</name>
<comment type="catalytic activity">
    <reaction evidence="4">
        <text>D-serine = pyruvate + NH4(+)</text>
        <dbReference type="Rhea" id="RHEA:13977"/>
        <dbReference type="ChEBI" id="CHEBI:15361"/>
        <dbReference type="ChEBI" id="CHEBI:28938"/>
        <dbReference type="ChEBI" id="CHEBI:35247"/>
        <dbReference type="EC" id="4.3.1.18"/>
    </reaction>
</comment>
<evidence type="ECO:0000256" key="4">
    <source>
        <dbReference type="HAMAP-Rule" id="MF_01030"/>
    </source>
</evidence>
<feature type="domain" description="Tryptophan synthase beta chain-like PALP" evidence="5">
    <location>
        <begin position="69"/>
        <end position="384"/>
    </location>
</feature>
<protein>
    <recommendedName>
        <fullName evidence="4">Probable D-serine dehydratase</fullName>
        <ecNumber evidence="4">4.3.1.18</ecNumber>
    </recommendedName>
    <alternativeName>
        <fullName evidence="4">D-serine deaminase</fullName>
        <shortName evidence="4">DSD</shortName>
    </alternativeName>
</protein>
<evidence type="ECO:0000259" key="5">
    <source>
        <dbReference type="Pfam" id="PF00291"/>
    </source>
</evidence>
<dbReference type="STRING" id="561720.SAMN06275492_15311"/>
<sequence>MENRERALERIKKCEPIAWANEDKIPSSLALRGTAVSISDVLDAQARLDRFAPYIALRFPETGDGIIESPISEAPELASAISEGYGVEVPRLLLKRDSDLPVAGSIKARGGIHEILALAEGLAVKEGLLRIEQDYSILARREFRDFFSKYSVAVGSTGNLGISVGIMSAELGFDTTVHMSQDAKEWKKSLLRSKGVTVIEHESDYSEAVHQGRDMCESRENCYFVDDERSSLLFSGYAVAALRLRDQLKSLSLEVDSDHPLRVYLPCGVGGAPGGIAFGLKQIYGDSVHCWFVEPTHAPCMSLAMVLGRPDVSVSQFGIDGVTEADGLAVGAPSDMVWSMCHRLIDGIITVEDDSLYELQYLMDRDQGVKAEPSAAAALCGLTTLEPLPGEAAIAWLTGGSFLPEDTYKSMLKHGGDLWRGKR</sequence>
<dbReference type="GO" id="GO:0009097">
    <property type="term" value="P:isoleucine biosynthetic process"/>
    <property type="evidence" value="ECO:0007669"/>
    <property type="project" value="TreeGrafter"/>
</dbReference>
<dbReference type="NCBIfam" id="TIGR02035">
    <property type="entry name" value="D_Ser_am_lyase"/>
    <property type="match status" value="1"/>
</dbReference>
<evidence type="ECO:0000256" key="2">
    <source>
        <dbReference type="ARBA" id="ARBA00022898"/>
    </source>
</evidence>
<dbReference type="SUPFAM" id="SSF53686">
    <property type="entry name" value="Tryptophan synthase beta subunit-like PLP-dependent enzymes"/>
    <property type="match status" value="1"/>
</dbReference>
<reference evidence="7" key="1">
    <citation type="submission" date="2017-04" db="EMBL/GenBank/DDBJ databases">
        <authorList>
            <person name="Varghese N."/>
            <person name="Submissions S."/>
        </authorList>
    </citation>
    <scope>NUCLEOTIDE SEQUENCE [LARGE SCALE GENOMIC DNA]</scope>
    <source>
        <strain evidence="7">USBA 82</strain>
    </source>
</reference>
<keyword evidence="3 4" id="KW-0456">Lyase</keyword>
<accession>A0A1X7LAT8</accession>
<keyword evidence="2 4" id="KW-0663">Pyridoxal phosphate</keyword>
<dbReference type="GO" id="GO:0016836">
    <property type="term" value="F:hydro-lyase activity"/>
    <property type="evidence" value="ECO:0007669"/>
    <property type="project" value="UniProtKB-UniRule"/>
</dbReference>
<dbReference type="Pfam" id="PF00291">
    <property type="entry name" value="PALP"/>
    <property type="match status" value="1"/>
</dbReference>
<dbReference type="EMBL" id="FXBB01000053">
    <property type="protein sequence ID" value="SMG50657.1"/>
    <property type="molecule type" value="Genomic_DNA"/>
</dbReference>
<dbReference type="AlphaFoldDB" id="A0A1X7LAT8"/>
<evidence type="ECO:0000313" key="6">
    <source>
        <dbReference type="EMBL" id="SMG50657.1"/>
    </source>
</evidence>
<feature type="modified residue" description="N6-(pyridoxal phosphate)lysine" evidence="4">
    <location>
        <position position="107"/>
    </location>
</feature>
<dbReference type="NCBIfam" id="NF002823">
    <property type="entry name" value="PRK02991.1"/>
    <property type="match status" value="1"/>
</dbReference>
<proteinExistence type="inferred from homology"/>
<evidence type="ECO:0000313" key="7">
    <source>
        <dbReference type="Proteomes" id="UP000193355"/>
    </source>
</evidence>
<comment type="cofactor">
    <cofactor evidence="1 4">
        <name>pyridoxal 5'-phosphate</name>
        <dbReference type="ChEBI" id="CHEBI:597326"/>
    </cofactor>
</comment>
<dbReference type="PANTHER" id="PTHR48078">
    <property type="entry name" value="THREONINE DEHYDRATASE, MITOCHONDRIAL-RELATED"/>
    <property type="match status" value="1"/>
</dbReference>
<evidence type="ECO:0000256" key="3">
    <source>
        <dbReference type="ARBA" id="ARBA00023239"/>
    </source>
</evidence>
<dbReference type="InterPro" id="IPR050147">
    <property type="entry name" value="Ser/Thr_Dehydratase"/>
</dbReference>
<dbReference type="EC" id="4.3.1.18" evidence="4"/>
<organism evidence="6 7">
    <name type="scientific">Dethiosulfovibrio salsuginis</name>
    <dbReference type="NCBI Taxonomy" id="561720"/>
    <lineage>
        <taxon>Bacteria</taxon>
        <taxon>Thermotogati</taxon>
        <taxon>Synergistota</taxon>
        <taxon>Synergistia</taxon>
        <taxon>Synergistales</taxon>
        <taxon>Dethiosulfovibrionaceae</taxon>
        <taxon>Dethiosulfovibrio</taxon>
    </lineage>
</organism>
<dbReference type="RefSeq" id="WP_085545675.1">
    <property type="nucleotide sequence ID" value="NZ_FXBB01000053.1"/>
</dbReference>
<dbReference type="PANTHER" id="PTHR48078:SF9">
    <property type="entry name" value="D-SERINE DEHYDRATASE"/>
    <property type="match status" value="1"/>
</dbReference>
<dbReference type="Proteomes" id="UP000193355">
    <property type="component" value="Unassembled WGS sequence"/>
</dbReference>
<dbReference type="InterPro" id="IPR036052">
    <property type="entry name" value="TrpB-like_PALP_sf"/>
</dbReference>
<dbReference type="OrthoDB" id="9780546at2"/>
<evidence type="ECO:0000256" key="1">
    <source>
        <dbReference type="ARBA" id="ARBA00001933"/>
    </source>
</evidence>
<keyword evidence="7" id="KW-1185">Reference proteome</keyword>
<comment type="similarity">
    <text evidence="4">Belongs to the serine/threonine dehydratase family. DsdA subfamily.</text>
</comment>
<dbReference type="GO" id="GO:0008721">
    <property type="term" value="F:D-serine ammonia-lyase activity"/>
    <property type="evidence" value="ECO:0007669"/>
    <property type="project" value="UniProtKB-EC"/>
</dbReference>